<dbReference type="GO" id="GO:0006508">
    <property type="term" value="P:proteolysis"/>
    <property type="evidence" value="ECO:0007669"/>
    <property type="project" value="UniProtKB-KW"/>
</dbReference>
<keyword evidence="12 20" id="KW-0482">Metalloprotease</keyword>
<dbReference type="STRING" id="97359.A0A550CVJ5"/>
<keyword evidence="7 16" id="KW-0812">Transmembrane</keyword>
<feature type="transmembrane region" description="Helical" evidence="16">
    <location>
        <begin position="438"/>
        <end position="459"/>
    </location>
</feature>
<dbReference type="Proteomes" id="UP000320762">
    <property type="component" value="Unassembled WGS sequence"/>
</dbReference>
<feature type="domain" description="Vacuolar membrane protease C-terminal" evidence="18">
    <location>
        <begin position="690"/>
        <end position="907"/>
    </location>
</feature>
<feature type="transmembrane region" description="Helical" evidence="16">
    <location>
        <begin position="663"/>
        <end position="682"/>
    </location>
</feature>
<dbReference type="OrthoDB" id="76293at2759"/>
<keyword evidence="21" id="KW-1185">Reference proteome</keyword>
<evidence type="ECO:0000256" key="10">
    <source>
        <dbReference type="ARBA" id="ARBA00022833"/>
    </source>
</evidence>
<dbReference type="GO" id="GO:0046872">
    <property type="term" value="F:metal ion binding"/>
    <property type="evidence" value="ECO:0007669"/>
    <property type="project" value="UniProtKB-KW"/>
</dbReference>
<evidence type="ECO:0000313" key="20">
    <source>
        <dbReference type="EMBL" id="TRM68816.1"/>
    </source>
</evidence>
<dbReference type="EMBL" id="VDMD01000001">
    <property type="protein sequence ID" value="TRM68816.1"/>
    <property type="molecule type" value="Genomic_DNA"/>
</dbReference>
<keyword evidence="8 15" id="KW-0479">Metal-binding</keyword>
<evidence type="ECO:0000256" key="1">
    <source>
        <dbReference type="ARBA" id="ARBA00001947"/>
    </source>
</evidence>
<feature type="domain" description="Peptidase M28" evidence="17">
    <location>
        <begin position="119"/>
        <end position="297"/>
    </location>
</feature>
<dbReference type="Gene3D" id="3.40.630.10">
    <property type="entry name" value="Zn peptidases"/>
    <property type="match status" value="1"/>
</dbReference>
<dbReference type="PANTHER" id="PTHR12147">
    <property type="entry name" value="METALLOPEPTIDASE M28 FAMILY MEMBER"/>
    <property type="match status" value="1"/>
</dbReference>
<feature type="domain" description="Vacuolar membrane protease transmembrane" evidence="19">
    <location>
        <begin position="411"/>
        <end position="561"/>
    </location>
</feature>
<accession>A0A550CVJ5</accession>
<evidence type="ECO:0000256" key="6">
    <source>
        <dbReference type="ARBA" id="ARBA00022670"/>
    </source>
</evidence>
<dbReference type="InterPro" id="IPR045175">
    <property type="entry name" value="M28_fam"/>
</dbReference>
<comment type="function">
    <text evidence="2">May be involved in vacuolar sorting and osmoregulation.</text>
</comment>
<name>A0A550CVJ5_9AGAR</name>
<dbReference type="Pfam" id="PF04389">
    <property type="entry name" value="Peptidase_M28"/>
    <property type="match status" value="1"/>
</dbReference>
<evidence type="ECO:0000256" key="4">
    <source>
        <dbReference type="ARBA" id="ARBA00010918"/>
    </source>
</evidence>
<keyword evidence="14" id="KW-0325">Glycoprotein</keyword>
<evidence type="ECO:0000259" key="18">
    <source>
        <dbReference type="Pfam" id="PF22250"/>
    </source>
</evidence>
<keyword evidence="10 15" id="KW-0862">Zinc</keyword>
<dbReference type="InterPro" id="IPR053975">
    <property type="entry name" value="PFF1_C"/>
</dbReference>
<feature type="transmembrane region" description="Helical" evidence="16">
    <location>
        <begin position="480"/>
        <end position="501"/>
    </location>
</feature>
<evidence type="ECO:0000259" key="19">
    <source>
        <dbReference type="Pfam" id="PF22251"/>
    </source>
</evidence>
<feature type="transmembrane region" description="Helical" evidence="16">
    <location>
        <begin position="507"/>
        <end position="531"/>
    </location>
</feature>
<evidence type="ECO:0000256" key="8">
    <source>
        <dbReference type="ARBA" id="ARBA00022723"/>
    </source>
</evidence>
<dbReference type="Pfam" id="PF22250">
    <property type="entry name" value="PFF1_C"/>
    <property type="match status" value="1"/>
</dbReference>
<dbReference type="InterPro" id="IPR048024">
    <property type="entry name" value="Fxna-like_M28_dom"/>
</dbReference>
<dbReference type="InterPro" id="IPR053976">
    <property type="entry name" value="PFF1_TM"/>
</dbReference>
<evidence type="ECO:0000313" key="21">
    <source>
        <dbReference type="Proteomes" id="UP000320762"/>
    </source>
</evidence>
<dbReference type="EC" id="3.4.-.-" evidence="15"/>
<feature type="transmembrane region" description="Helical" evidence="16">
    <location>
        <begin position="411"/>
        <end position="432"/>
    </location>
</feature>
<evidence type="ECO:0000256" key="15">
    <source>
        <dbReference type="RuleBase" id="RU361240"/>
    </source>
</evidence>
<organism evidence="20 21">
    <name type="scientific">Schizophyllum amplum</name>
    <dbReference type="NCBI Taxonomy" id="97359"/>
    <lineage>
        <taxon>Eukaryota</taxon>
        <taxon>Fungi</taxon>
        <taxon>Dikarya</taxon>
        <taxon>Basidiomycota</taxon>
        <taxon>Agaricomycotina</taxon>
        <taxon>Agaricomycetes</taxon>
        <taxon>Agaricomycetidae</taxon>
        <taxon>Agaricales</taxon>
        <taxon>Schizophyllaceae</taxon>
        <taxon>Schizophyllum</taxon>
    </lineage>
</organism>
<gene>
    <name evidence="20" type="ORF">BD626DRAFT_916</name>
</gene>
<keyword evidence="9 15" id="KW-0378">Hydrolase</keyword>
<evidence type="ECO:0000256" key="2">
    <source>
        <dbReference type="ARBA" id="ARBA00003273"/>
    </source>
</evidence>
<sequence length="914" mass="99999">MAAIDYLIAAVSFRTLPTTIVAVLAYLAIFITVLVTDELPAVPEEQRGLNLTQAYSDLRQIAAHPHPYNSHANDLVHDFLLDRLQDITKGYEYAHIIDDQVSNGSWSARNNSVYFEGTNILVKIDGLDDDKPGALFSAHYDSVSTAPGATDDGMGVATLLQLIEYHVRKRPERTAVFNINNGEEDWLNGAHAFLQHPWSNLTDTFLNLEGASSGGRPLLFRATSTAPVRAFREKYVTHPHGNVMSSDAFARGVIRSGTDYQVYVEGRGMDGADLAFYKGRSRYHTRYDSVAFTDGGARALWAMMEAAQGVSKALLSNDAVHGSKGGSPVYFDLFGQAMIIFPLSAMITFNIVFLSVGPAFLALLIGCDIVLRQRRRESAGAVYDEGGLMRRAWVSFKSFQWIGGFWKHAKFWVSLAVTIGLQVLLCVGYLYLNPMIAYSSPYAVLLSALSLAYLSTFLVHNIHAPTDTYGSHLPEQQKQAALLQLYLLTWVLLLGATILAGKLSLGSFYLISLWNAIVFAACALGCIAILFGAHGSEGDAEGLVRRRIRGVRYDREGEEEGVESETAPTEVTPLMAQPMVVASPPKSGDEESGAIIWWFLQFMLSVPAPVILVSQLALLMLAATNQTLADGSSAVTVYGCASLVSVLAILPLAPFACKLHRRLAYAMLLIFVACTAYAWLMFPFSESAPLKVFFQQQVDLDSNTTMTRLTGHPAYLRQTISGLPSATSGALNCTADDAKVGLQTCAWEAPPALEPHVVALSYNVSRSTTSTARFQVTGTNTRACRLYFDTPVKRYQVVGGTEGMQKDYTVPEEGVQEVRLWSRTWGRTWVVDVEWASGETDKRARDQQVPQPQAAAGLSGRVACEWSEYESGSIGVETDTRIPAYEEVLTFLPAWAVPSKFADGLVEGYKAFSV</sequence>
<dbReference type="AlphaFoldDB" id="A0A550CVJ5"/>
<feature type="transmembrane region" description="Helical" evidence="16">
    <location>
        <begin position="635"/>
        <end position="656"/>
    </location>
</feature>
<dbReference type="CDD" id="cd03875">
    <property type="entry name" value="M28_Fxna_like"/>
    <property type="match status" value="1"/>
</dbReference>
<reference evidence="20 21" key="1">
    <citation type="journal article" date="2019" name="New Phytol.">
        <title>Comparative genomics reveals unique wood-decay strategies and fruiting body development in the Schizophyllaceae.</title>
        <authorList>
            <person name="Almasi E."/>
            <person name="Sahu N."/>
            <person name="Krizsan K."/>
            <person name="Balint B."/>
            <person name="Kovacs G.M."/>
            <person name="Kiss B."/>
            <person name="Cseklye J."/>
            <person name="Drula E."/>
            <person name="Henrissat B."/>
            <person name="Nagy I."/>
            <person name="Chovatia M."/>
            <person name="Adam C."/>
            <person name="LaButti K."/>
            <person name="Lipzen A."/>
            <person name="Riley R."/>
            <person name="Grigoriev I.V."/>
            <person name="Nagy L.G."/>
        </authorList>
    </citation>
    <scope>NUCLEOTIDE SEQUENCE [LARGE SCALE GENOMIC DNA]</scope>
    <source>
        <strain evidence="20 21">NL-1724</strain>
    </source>
</reference>
<keyword evidence="6 15" id="KW-0645">Protease</keyword>
<feature type="transmembrane region" description="Helical" evidence="16">
    <location>
        <begin position="595"/>
        <end position="623"/>
    </location>
</feature>
<proteinExistence type="inferred from homology"/>
<dbReference type="GO" id="GO:0005774">
    <property type="term" value="C:vacuolar membrane"/>
    <property type="evidence" value="ECO:0007669"/>
    <property type="project" value="UniProtKB-SubCell"/>
</dbReference>
<evidence type="ECO:0000256" key="16">
    <source>
        <dbReference type="SAM" id="Phobius"/>
    </source>
</evidence>
<comment type="caution">
    <text evidence="20">The sequence shown here is derived from an EMBL/GenBank/DDBJ whole genome shotgun (WGS) entry which is preliminary data.</text>
</comment>
<dbReference type="PANTHER" id="PTHR12147:SF58">
    <property type="entry name" value="VACUOLAR MEMBRANE PROTEASE"/>
    <property type="match status" value="1"/>
</dbReference>
<evidence type="ECO:0000259" key="17">
    <source>
        <dbReference type="Pfam" id="PF04389"/>
    </source>
</evidence>
<evidence type="ECO:0000256" key="7">
    <source>
        <dbReference type="ARBA" id="ARBA00022692"/>
    </source>
</evidence>
<feature type="transmembrane region" description="Helical" evidence="16">
    <location>
        <begin position="7"/>
        <end position="35"/>
    </location>
</feature>
<evidence type="ECO:0000256" key="14">
    <source>
        <dbReference type="ARBA" id="ARBA00023180"/>
    </source>
</evidence>
<evidence type="ECO:0000256" key="3">
    <source>
        <dbReference type="ARBA" id="ARBA00004128"/>
    </source>
</evidence>
<dbReference type="SUPFAM" id="SSF53187">
    <property type="entry name" value="Zn-dependent exopeptidases"/>
    <property type="match status" value="1"/>
</dbReference>
<keyword evidence="13 16" id="KW-0472">Membrane</keyword>
<keyword evidence="11 16" id="KW-1133">Transmembrane helix</keyword>
<evidence type="ECO:0000256" key="11">
    <source>
        <dbReference type="ARBA" id="ARBA00022989"/>
    </source>
</evidence>
<dbReference type="InterPro" id="IPR007484">
    <property type="entry name" value="Peptidase_M28"/>
</dbReference>
<dbReference type="Pfam" id="PF22251">
    <property type="entry name" value="PFF1_TM"/>
    <property type="match status" value="1"/>
</dbReference>
<protein>
    <recommendedName>
        <fullName evidence="15">Peptide hydrolase</fullName>
        <ecNumber evidence="15">3.4.-.-</ecNumber>
    </recommendedName>
</protein>
<feature type="transmembrane region" description="Helical" evidence="16">
    <location>
        <begin position="339"/>
        <end position="366"/>
    </location>
</feature>
<comment type="subcellular location">
    <subcellularLocation>
        <location evidence="3">Vacuole membrane</location>
        <topology evidence="3">Multi-pass membrane protein</topology>
    </subcellularLocation>
</comment>
<evidence type="ECO:0000256" key="13">
    <source>
        <dbReference type="ARBA" id="ARBA00023136"/>
    </source>
</evidence>
<evidence type="ECO:0000256" key="5">
    <source>
        <dbReference type="ARBA" id="ARBA00022554"/>
    </source>
</evidence>
<evidence type="ECO:0000256" key="9">
    <source>
        <dbReference type="ARBA" id="ARBA00022801"/>
    </source>
</evidence>
<comment type="cofactor">
    <cofactor evidence="1">
        <name>Zn(2+)</name>
        <dbReference type="ChEBI" id="CHEBI:29105"/>
    </cofactor>
</comment>
<evidence type="ECO:0000256" key="12">
    <source>
        <dbReference type="ARBA" id="ARBA00023049"/>
    </source>
</evidence>
<keyword evidence="5" id="KW-0926">Vacuole</keyword>
<comment type="similarity">
    <text evidence="4 15">Belongs to the peptidase M28 family.</text>
</comment>
<dbReference type="GO" id="GO:0008235">
    <property type="term" value="F:metalloexopeptidase activity"/>
    <property type="evidence" value="ECO:0007669"/>
    <property type="project" value="InterPro"/>
</dbReference>